<proteinExistence type="predicted"/>
<organism evidence="1 2">
    <name type="scientific">Microcystis aeruginosa SPC777</name>
    <dbReference type="NCBI Taxonomy" id="482300"/>
    <lineage>
        <taxon>Bacteria</taxon>
        <taxon>Bacillati</taxon>
        <taxon>Cyanobacteriota</taxon>
        <taxon>Cyanophyceae</taxon>
        <taxon>Oscillatoriophycideae</taxon>
        <taxon>Chroococcales</taxon>
        <taxon>Microcystaceae</taxon>
        <taxon>Microcystis</taxon>
    </lineage>
</organism>
<accession>S3JAG6</accession>
<gene>
    <name evidence="1" type="ORF">MAESPC_02008</name>
</gene>
<reference evidence="1 2" key="1">
    <citation type="journal article" date="2013" name="Genome Announc.">
        <title>Draft Genome Sequence of the Brazilian Toxic Bloom-Forming Cyanobacterium Microcystis aeruginosa Strain SPC777.</title>
        <authorList>
            <person name="Fiore M.F."/>
            <person name="Alvarenga D.O."/>
            <person name="Varani A.M."/>
            <person name="Hoff-Risseti C."/>
            <person name="Crespim E."/>
            <person name="Ramos R.T."/>
            <person name="Silva A."/>
            <person name="Schaker P.D."/>
            <person name="Heck K."/>
            <person name="Rigonato J."/>
            <person name="Schneider M.P."/>
        </authorList>
    </citation>
    <scope>NUCLEOTIDE SEQUENCE [LARGE SCALE GENOMIC DNA]</scope>
    <source>
        <strain evidence="2">SPC 777</strain>
    </source>
</reference>
<evidence type="ECO:0000313" key="2">
    <source>
        <dbReference type="Proteomes" id="UP000014617"/>
    </source>
</evidence>
<sequence length="81" mass="8635">MVCIDFGLGSRRNVLSLLHKLIPVKTLHICLVIGLLTTLLTACGDRLTATNLPTSETSNLPVVQGRISEVSPSSPNLRTAP</sequence>
<dbReference type="Proteomes" id="UP000014617">
    <property type="component" value="Unassembled WGS sequence"/>
</dbReference>
<evidence type="ECO:0000313" key="1">
    <source>
        <dbReference type="EMBL" id="EPF22120.1"/>
    </source>
</evidence>
<dbReference type="PATRIC" id="fig|482300.6.peg.2243"/>
<dbReference type="EMBL" id="ASZQ01000191">
    <property type="protein sequence ID" value="EPF22120.1"/>
    <property type="molecule type" value="Genomic_DNA"/>
</dbReference>
<protein>
    <submittedName>
        <fullName evidence="1">Uncharacterized protein</fullName>
    </submittedName>
</protein>
<dbReference type="AlphaFoldDB" id="S3JAG6"/>
<name>S3JAG6_MICAE</name>
<comment type="caution">
    <text evidence="1">The sequence shown here is derived from an EMBL/GenBank/DDBJ whole genome shotgun (WGS) entry which is preliminary data.</text>
</comment>